<reference evidence="1" key="1">
    <citation type="journal article" date="2014" name="Front. Microbiol.">
        <title>High frequency of phylogenetically diverse reductive dehalogenase-homologous genes in deep subseafloor sedimentary metagenomes.</title>
        <authorList>
            <person name="Kawai M."/>
            <person name="Futagami T."/>
            <person name="Toyoda A."/>
            <person name="Takaki Y."/>
            <person name="Nishi S."/>
            <person name="Hori S."/>
            <person name="Arai W."/>
            <person name="Tsubouchi T."/>
            <person name="Morono Y."/>
            <person name="Uchiyama I."/>
            <person name="Ito T."/>
            <person name="Fujiyama A."/>
            <person name="Inagaki F."/>
            <person name="Takami H."/>
        </authorList>
    </citation>
    <scope>NUCLEOTIDE SEQUENCE</scope>
    <source>
        <strain evidence="1">Expedition CK06-06</strain>
    </source>
</reference>
<evidence type="ECO:0008006" key="2">
    <source>
        <dbReference type="Google" id="ProtNLM"/>
    </source>
</evidence>
<dbReference type="GO" id="GO:0006313">
    <property type="term" value="P:DNA transposition"/>
    <property type="evidence" value="ECO:0007669"/>
    <property type="project" value="InterPro"/>
</dbReference>
<dbReference type="InterPro" id="IPR036515">
    <property type="entry name" value="Transposase_17_sf"/>
</dbReference>
<gene>
    <name evidence="1" type="ORF">S01H1_02143</name>
</gene>
<evidence type="ECO:0000313" key="1">
    <source>
        <dbReference type="EMBL" id="GAF84871.1"/>
    </source>
</evidence>
<sequence length="176" mass="21332">SIKRITVSYVQWFNRKHNRVGHLFQNRYKSEPIEDERYLMAILRYIHQNPIKAGMVKEASKYSWSSYNEYLKMYNSNNYLIDGEIMKAYFDSKKSFIEFHNQMSKENYMDYENINKYSDDELLELFKKKISIDEFYKISLTDRAKFIKDLYHETGVSIRDLSRGLGIRKKYYRKSG</sequence>
<dbReference type="PANTHER" id="PTHR34322:SF2">
    <property type="entry name" value="TRANSPOSASE IS200-LIKE DOMAIN-CONTAINING PROTEIN"/>
    <property type="match status" value="1"/>
</dbReference>
<dbReference type="Gene3D" id="3.30.70.1290">
    <property type="entry name" value="Transposase IS200-like"/>
    <property type="match status" value="1"/>
</dbReference>
<dbReference type="PANTHER" id="PTHR34322">
    <property type="entry name" value="TRANSPOSASE, Y1_TNP DOMAIN-CONTAINING"/>
    <property type="match status" value="1"/>
</dbReference>
<organism evidence="1">
    <name type="scientific">marine sediment metagenome</name>
    <dbReference type="NCBI Taxonomy" id="412755"/>
    <lineage>
        <taxon>unclassified sequences</taxon>
        <taxon>metagenomes</taxon>
        <taxon>ecological metagenomes</taxon>
    </lineage>
</organism>
<proteinExistence type="predicted"/>
<dbReference type="GO" id="GO:0003677">
    <property type="term" value="F:DNA binding"/>
    <property type="evidence" value="ECO:0007669"/>
    <property type="project" value="InterPro"/>
</dbReference>
<dbReference type="GO" id="GO:0004803">
    <property type="term" value="F:transposase activity"/>
    <property type="evidence" value="ECO:0007669"/>
    <property type="project" value="InterPro"/>
</dbReference>
<protein>
    <recommendedName>
        <fullName evidence="2">Transposase IS200-like domain-containing protein</fullName>
    </recommendedName>
</protein>
<comment type="caution">
    <text evidence="1">The sequence shown here is derived from an EMBL/GenBank/DDBJ whole genome shotgun (WGS) entry which is preliminary data.</text>
</comment>
<feature type="non-terminal residue" evidence="1">
    <location>
        <position position="1"/>
    </location>
</feature>
<name>X0TC20_9ZZZZ</name>
<dbReference type="SUPFAM" id="SSF143422">
    <property type="entry name" value="Transposase IS200-like"/>
    <property type="match status" value="1"/>
</dbReference>
<accession>X0TC20</accession>
<dbReference type="EMBL" id="BARS01001003">
    <property type="protein sequence ID" value="GAF84871.1"/>
    <property type="molecule type" value="Genomic_DNA"/>
</dbReference>
<dbReference type="AlphaFoldDB" id="X0TC20"/>